<protein>
    <submittedName>
        <fullName evidence="2">Uncharacterized protein</fullName>
    </submittedName>
</protein>
<proteinExistence type="predicted"/>
<organism evidence="2 3">
    <name type="scientific">Catellatospora methionotrophica</name>
    <dbReference type="NCBI Taxonomy" id="121620"/>
    <lineage>
        <taxon>Bacteria</taxon>
        <taxon>Bacillati</taxon>
        <taxon>Actinomycetota</taxon>
        <taxon>Actinomycetes</taxon>
        <taxon>Micromonosporales</taxon>
        <taxon>Micromonosporaceae</taxon>
        <taxon>Catellatospora</taxon>
    </lineage>
</organism>
<reference evidence="2" key="1">
    <citation type="submission" date="2021-01" db="EMBL/GenBank/DDBJ databases">
        <title>Whole genome shotgun sequence of Catellatospora methionotrophica NBRC 14553.</title>
        <authorList>
            <person name="Komaki H."/>
            <person name="Tamura T."/>
        </authorList>
    </citation>
    <scope>NUCLEOTIDE SEQUENCE</scope>
    <source>
        <strain evidence="2">NBRC 14553</strain>
    </source>
</reference>
<comment type="caution">
    <text evidence="2">The sequence shown here is derived from an EMBL/GenBank/DDBJ whole genome shotgun (WGS) entry which is preliminary data.</text>
</comment>
<dbReference type="Proteomes" id="UP000660339">
    <property type="component" value="Unassembled WGS sequence"/>
</dbReference>
<sequence length="95" mass="10009">MSTPDLSDLLIYAGIPLAVIGIIFALVYAAGGRNAKRYRPGRPYEFAPVWFLARPESDGPQAQHAALDAAARAELTAAGDIAPVVDVTGGASDRW</sequence>
<keyword evidence="1" id="KW-0812">Transmembrane</keyword>
<dbReference type="EMBL" id="BONJ01000007">
    <property type="protein sequence ID" value="GIG13798.1"/>
    <property type="molecule type" value="Genomic_DNA"/>
</dbReference>
<dbReference type="RefSeq" id="WP_166383117.1">
    <property type="nucleotide sequence ID" value="NZ_BAAATT010000014.1"/>
</dbReference>
<dbReference type="AlphaFoldDB" id="A0A8J3L8R9"/>
<keyword evidence="1" id="KW-1133">Transmembrane helix</keyword>
<accession>A0A8J3L8R9</accession>
<name>A0A8J3L8R9_9ACTN</name>
<keyword evidence="1" id="KW-0472">Membrane</keyword>
<evidence type="ECO:0000256" key="1">
    <source>
        <dbReference type="SAM" id="Phobius"/>
    </source>
</evidence>
<feature type="transmembrane region" description="Helical" evidence="1">
    <location>
        <begin position="12"/>
        <end position="31"/>
    </location>
</feature>
<gene>
    <name evidence="2" type="ORF">Cme02nite_21300</name>
</gene>
<evidence type="ECO:0000313" key="3">
    <source>
        <dbReference type="Proteomes" id="UP000660339"/>
    </source>
</evidence>
<keyword evidence="3" id="KW-1185">Reference proteome</keyword>
<evidence type="ECO:0000313" key="2">
    <source>
        <dbReference type="EMBL" id="GIG13798.1"/>
    </source>
</evidence>